<gene>
    <name evidence="3" type="ORF">QQ91_0008645</name>
</gene>
<dbReference type="Pfam" id="PF22007">
    <property type="entry name" value="DUF6930"/>
    <property type="match status" value="1"/>
</dbReference>
<dbReference type="AlphaFoldDB" id="A0ABD4T2S0"/>
<dbReference type="Pfam" id="PF23988">
    <property type="entry name" value="DUF7309"/>
    <property type="match status" value="1"/>
</dbReference>
<feature type="domain" description="DUF7309" evidence="2">
    <location>
        <begin position="175"/>
        <end position="272"/>
    </location>
</feature>
<dbReference type="InterPro" id="IPR054216">
    <property type="entry name" value="DUF6930"/>
</dbReference>
<feature type="domain" description="DUF6930" evidence="1">
    <location>
        <begin position="29"/>
        <end position="155"/>
    </location>
</feature>
<evidence type="ECO:0000259" key="1">
    <source>
        <dbReference type="Pfam" id="PF22007"/>
    </source>
</evidence>
<comment type="caution">
    <text evidence="3">The sequence shown here is derived from an EMBL/GenBank/DDBJ whole genome shotgun (WGS) entry which is preliminary data.</text>
</comment>
<evidence type="ECO:0000313" key="3">
    <source>
        <dbReference type="EMBL" id="MCM1982889.1"/>
    </source>
</evidence>
<accession>A0ABD4T2S0</accession>
<dbReference type="EMBL" id="JTHE03000047">
    <property type="protein sequence ID" value="MCM1982889.1"/>
    <property type="molecule type" value="Genomic_DNA"/>
</dbReference>
<name>A0ABD4T2S0_9CYAN</name>
<organism evidence="3 4">
    <name type="scientific">Lyngbya confervoides BDU141951</name>
    <dbReference type="NCBI Taxonomy" id="1574623"/>
    <lineage>
        <taxon>Bacteria</taxon>
        <taxon>Bacillati</taxon>
        <taxon>Cyanobacteriota</taxon>
        <taxon>Cyanophyceae</taxon>
        <taxon>Oscillatoriophycideae</taxon>
        <taxon>Oscillatoriales</taxon>
        <taxon>Microcoleaceae</taxon>
        <taxon>Lyngbya</taxon>
    </lineage>
</organism>
<dbReference type="Proteomes" id="UP000031561">
    <property type="component" value="Unassembled WGS sequence"/>
</dbReference>
<dbReference type="RefSeq" id="WP_166281572.1">
    <property type="nucleotide sequence ID" value="NZ_JTHE03000047.1"/>
</dbReference>
<reference evidence="3 4" key="1">
    <citation type="journal article" date="2015" name="Genome Announc.">
        <title>Draft Genome Sequence of Filamentous Marine Cyanobacterium Lyngbya confervoides Strain BDU141951.</title>
        <authorList>
            <person name="Chandrababunaidu M.M."/>
            <person name="Sen D."/>
            <person name="Tripathy S."/>
        </authorList>
    </citation>
    <scope>NUCLEOTIDE SEQUENCE [LARGE SCALE GENOMIC DNA]</scope>
    <source>
        <strain evidence="3 4">BDU141951</strain>
    </source>
</reference>
<evidence type="ECO:0000313" key="4">
    <source>
        <dbReference type="Proteomes" id="UP000031561"/>
    </source>
</evidence>
<protein>
    <recommendedName>
        <fullName evidence="5">Nitroreductase domain-containing protein</fullName>
    </recommendedName>
</protein>
<keyword evidence="4" id="KW-1185">Reference proteome</keyword>
<evidence type="ECO:0000259" key="2">
    <source>
        <dbReference type="Pfam" id="PF23988"/>
    </source>
</evidence>
<proteinExistence type="predicted"/>
<dbReference type="InterPro" id="IPR055733">
    <property type="entry name" value="DUF7309"/>
</dbReference>
<sequence>MARLIEFNGSPTGGSLVFIGGMALLSSSTVRRLQSLPKDEGIWEGDRRPLPAVFKGRGGVDLAGESEWVLWVDDAKVIRAMDIVPATAGPEVLVRTLIKAIEYPHGPAAPVCPRQIYVRDRQQQFFLRGALQDLAIDILYNPELPLIDEIVQSMEVMSSTYGSALPPQSQKALESLARRIWAAAPWTDLADHHIIEITLQDPNSPKQTETYYLCCLGQMGMEFGLLLYRSLDSLREFRQAACDRQNLEFEQAEEEDLESIFLSQDCLFLNYDTPDSWPESKPLLARVPEFNLGTIHPLEGLRPFLEEEEAVAMLASLEGFLKFLQRSRRRFLQEDFPELKGTYQIKPLPKQPDLIRKVTLKTLPDLSMNLLDLAVPAPEAEDLDPAELMGLLDDQLSIQDTLIPDKALVSIGMLPWGLYEDLAPKVQGVEAEIVGTGEGLPVVMVQTSLPKAKKILADLEAHSGLAGIGFLEGFDEFAQERMDLGVIYTHDRKFNLFGEYLQSSPVHIQARRKWDQRNQVTQGCCALAIARGVTGANRGKPQAKDFVAILGTQALSPNALGLGLFVMGDRD</sequence>
<evidence type="ECO:0008006" key="5">
    <source>
        <dbReference type="Google" id="ProtNLM"/>
    </source>
</evidence>